<accession>A0AAN9RRP5</accession>
<proteinExistence type="predicted"/>
<dbReference type="EMBL" id="JAYMYR010000002">
    <property type="protein sequence ID" value="KAK7377958.1"/>
    <property type="molecule type" value="Genomic_DNA"/>
</dbReference>
<protein>
    <submittedName>
        <fullName evidence="1">Uncharacterized protein</fullName>
    </submittedName>
</protein>
<dbReference type="Proteomes" id="UP001374584">
    <property type="component" value="Unassembled WGS sequence"/>
</dbReference>
<evidence type="ECO:0000313" key="2">
    <source>
        <dbReference type="Proteomes" id="UP001374584"/>
    </source>
</evidence>
<name>A0AAN9RRP5_PHACN</name>
<gene>
    <name evidence="1" type="ORF">VNO80_03393</name>
</gene>
<keyword evidence="2" id="KW-1185">Reference proteome</keyword>
<dbReference type="AlphaFoldDB" id="A0AAN9RRP5"/>
<comment type="caution">
    <text evidence="1">The sequence shown here is derived from an EMBL/GenBank/DDBJ whole genome shotgun (WGS) entry which is preliminary data.</text>
</comment>
<sequence>MNFCAKQQPASSLAVTKQRLPRVKLEHSLKLEDEDVVVLKPRVKPINVGNLRTLVHDSKNILRVEEELVEIGGVVAPASRGNQASALRESLTRKKRVGWEIEALPYHNVGGNVPAFKEYEVAVVLQM</sequence>
<evidence type="ECO:0000313" key="1">
    <source>
        <dbReference type="EMBL" id="KAK7377958.1"/>
    </source>
</evidence>
<organism evidence="1 2">
    <name type="scientific">Phaseolus coccineus</name>
    <name type="common">Scarlet runner bean</name>
    <name type="synonym">Phaseolus multiflorus</name>
    <dbReference type="NCBI Taxonomy" id="3886"/>
    <lineage>
        <taxon>Eukaryota</taxon>
        <taxon>Viridiplantae</taxon>
        <taxon>Streptophyta</taxon>
        <taxon>Embryophyta</taxon>
        <taxon>Tracheophyta</taxon>
        <taxon>Spermatophyta</taxon>
        <taxon>Magnoliopsida</taxon>
        <taxon>eudicotyledons</taxon>
        <taxon>Gunneridae</taxon>
        <taxon>Pentapetalae</taxon>
        <taxon>rosids</taxon>
        <taxon>fabids</taxon>
        <taxon>Fabales</taxon>
        <taxon>Fabaceae</taxon>
        <taxon>Papilionoideae</taxon>
        <taxon>50 kb inversion clade</taxon>
        <taxon>NPAAA clade</taxon>
        <taxon>indigoferoid/millettioid clade</taxon>
        <taxon>Phaseoleae</taxon>
        <taxon>Phaseolus</taxon>
    </lineage>
</organism>
<reference evidence="1 2" key="1">
    <citation type="submission" date="2024-01" db="EMBL/GenBank/DDBJ databases">
        <title>The genomes of 5 underutilized Papilionoideae crops provide insights into root nodulation and disease resistanc.</title>
        <authorList>
            <person name="Jiang F."/>
        </authorList>
    </citation>
    <scope>NUCLEOTIDE SEQUENCE [LARGE SCALE GENOMIC DNA]</scope>
    <source>
        <strain evidence="1">JINMINGXINNONG_FW02</strain>
        <tissue evidence="1">Leaves</tissue>
    </source>
</reference>